<name>A0A502C941_9GAMM</name>
<accession>A0A502C941</accession>
<dbReference type="AlphaFoldDB" id="A0A502C941"/>
<reference evidence="4 5" key="1">
    <citation type="journal article" date="2019" name="Environ. Microbiol.">
        <title>Species interactions and distinct microbial communities in high Arctic permafrost affected cryosols are associated with the CH4 and CO2 gas fluxes.</title>
        <authorList>
            <person name="Altshuler I."/>
            <person name="Hamel J."/>
            <person name="Turney S."/>
            <person name="Magnuson E."/>
            <person name="Levesque R."/>
            <person name="Greer C."/>
            <person name="Whyte L.G."/>
        </authorList>
    </citation>
    <scope>NUCLEOTIDE SEQUENCE [LARGE SCALE GENOMIC DNA]</scope>
    <source>
        <strain evidence="4 5">S13Y</strain>
    </source>
</reference>
<evidence type="ECO:0000256" key="3">
    <source>
        <dbReference type="PIRSR" id="PIRSR633199-1"/>
    </source>
</evidence>
<dbReference type="RefSeq" id="WP_140652728.1">
    <property type="nucleotide sequence ID" value="NZ_RCZO01000006.1"/>
</dbReference>
<feature type="active site" description="Proton donor" evidence="3">
    <location>
        <position position="160"/>
    </location>
</feature>
<dbReference type="GO" id="GO:0016597">
    <property type="term" value="F:amino acid binding"/>
    <property type="evidence" value="ECO:0007669"/>
    <property type="project" value="TreeGrafter"/>
</dbReference>
<dbReference type="SUPFAM" id="SSF55909">
    <property type="entry name" value="Pentein"/>
    <property type="match status" value="1"/>
</dbReference>
<gene>
    <name evidence="4" type="ORF">EAH88_11435</name>
</gene>
<feature type="active site" description="Nucleophile" evidence="3">
    <location>
        <position position="247"/>
    </location>
</feature>
<protein>
    <submittedName>
        <fullName evidence="4">Dimethylargininase</fullName>
    </submittedName>
</protein>
<dbReference type="PANTHER" id="PTHR12737:SF9">
    <property type="entry name" value="DIMETHYLARGININASE"/>
    <property type="match status" value="1"/>
</dbReference>
<dbReference type="GO" id="GO:0016403">
    <property type="term" value="F:dimethylargininase activity"/>
    <property type="evidence" value="ECO:0007669"/>
    <property type="project" value="TreeGrafter"/>
</dbReference>
<dbReference type="Gene3D" id="3.75.10.10">
    <property type="entry name" value="L-arginine/glycine Amidinotransferase, Chain A"/>
    <property type="match status" value="1"/>
</dbReference>
<evidence type="ECO:0000313" key="5">
    <source>
        <dbReference type="Proteomes" id="UP000319486"/>
    </source>
</evidence>
<dbReference type="PANTHER" id="PTHR12737">
    <property type="entry name" value="DIMETHYLARGININE DIMETHYLAMINOHYDROLASE"/>
    <property type="match status" value="1"/>
</dbReference>
<dbReference type="GO" id="GO:0000052">
    <property type="term" value="P:citrulline metabolic process"/>
    <property type="evidence" value="ECO:0007669"/>
    <property type="project" value="TreeGrafter"/>
</dbReference>
<sequence length="256" mass="27702">MWIAITREVSPVLGDCELSYVPREAIDVARARTQHRDYQRTLETLGCRLLTLPAEAGLPDSVFVEDVAIVLDEVAVLTRPGASSRRAEVASVAEVLRRYRPVLAIDAPGTLDGGDVLRVGRTLYVGESARSNAEGIAQLRELLAGHGYTVLGVPTRGCLHLKSAVTQLDNGTVLLQPAWVDRQRFAGFRVIEVDPAEPHAANVLRIGDALVMPANFPRTRQRLADAGLDVTTVDVSELQKAEGAVTCCSLVFRVEA</sequence>
<evidence type="ECO:0000256" key="1">
    <source>
        <dbReference type="ARBA" id="ARBA00008532"/>
    </source>
</evidence>
<dbReference type="InterPro" id="IPR033199">
    <property type="entry name" value="DDAH-like"/>
</dbReference>
<keyword evidence="5" id="KW-1185">Reference proteome</keyword>
<comment type="caution">
    <text evidence="4">The sequence shown here is derived from an EMBL/GenBank/DDBJ whole genome shotgun (WGS) entry which is preliminary data.</text>
</comment>
<dbReference type="GO" id="GO:0045429">
    <property type="term" value="P:positive regulation of nitric oxide biosynthetic process"/>
    <property type="evidence" value="ECO:0007669"/>
    <property type="project" value="TreeGrafter"/>
</dbReference>
<dbReference type="GO" id="GO:0006525">
    <property type="term" value="P:arginine metabolic process"/>
    <property type="evidence" value="ECO:0007669"/>
    <property type="project" value="TreeGrafter"/>
</dbReference>
<dbReference type="Proteomes" id="UP000319486">
    <property type="component" value="Unassembled WGS sequence"/>
</dbReference>
<keyword evidence="2" id="KW-0378">Hydrolase</keyword>
<evidence type="ECO:0000313" key="4">
    <source>
        <dbReference type="EMBL" id="TPG08246.1"/>
    </source>
</evidence>
<organism evidence="4 5">
    <name type="scientific">Rhodanobacter glycinis</name>
    <dbReference type="NCBI Taxonomy" id="582702"/>
    <lineage>
        <taxon>Bacteria</taxon>
        <taxon>Pseudomonadati</taxon>
        <taxon>Pseudomonadota</taxon>
        <taxon>Gammaproteobacteria</taxon>
        <taxon>Lysobacterales</taxon>
        <taxon>Rhodanobacteraceae</taxon>
        <taxon>Rhodanobacter</taxon>
    </lineage>
</organism>
<proteinExistence type="inferred from homology"/>
<evidence type="ECO:0000256" key="2">
    <source>
        <dbReference type="ARBA" id="ARBA00022801"/>
    </source>
</evidence>
<comment type="similarity">
    <text evidence="1">Belongs to the DDAH family.</text>
</comment>
<dbReference type="Pfam" id="PF02274">
    <property type="entry name" value="ADI"/>
    <property type="match status" value="1"/>
</dbReference>
<dbReference type="EMBL" id="RCZO01000006">
    <property type="protein sequence ID" value="TPG08246.1"/>
    <property type="molecule type" value="Genomic_DNA"/>
</dbReference>